<dbReference type="KEGG" id="mmed:Mame_00165"/>
<protein>
    <submittedName>
        <fullName evidence="5">Degradation activator</fullName>
    </submittedName>
</protein>
<dbReference type="PANTHER" id="PTHR30146:SF109">
    <property type="entry name" value="HTH-TYPE TRANSCRIPTIONAL REGULATOR GALS"/>
    <property type="match status" value="1"/>
</dbReference>
<dbReference type="Gene3D" id="1.10.260.40">
    <property type="entry name" value="lambda repressor-like DNA-binding domains"/>
    <property type="match status" value="1"/>
</dbReference>
<gene>
    <name evidence="5" type="primary">degA_1</name>
    <name evidence="5" type="ORF">Mame_00165</name>
</gene>
<dbReference type="InterPro" id="IPR010982">
    <property type="entry name" value="Lambda_DNA-bd_dom_sf"/>
</dbReference>
<evidence type="ECO:0000256" key="1">
    <source>
        <dbReference type="ARBA" id="ARBA00023015"/>
    </source>
</evidence>
<dbReference type="PROSITE" id="PS00356">
    <property type="entry name" value="HTH_LACI_1"/>
    <property type="match status" value="1"/>
</dbReference>
<keyword evidence="1" id="KW-0805">Transcription regulation</keyword>
<accession>A0A1U9YVS8</accession>
<dbReference type="SMART" id="SM00354">
    <property type="entry name" value="HTH_LACI"/>
    <property type="match status" value="1"/>
</dbReference>
<dbReference type="CDD" id="cd01392">
    <property type="entry name" value="HTH_LacI"/>
    <property type="match status" value="1"/>
</dbReference>
<keyword evidence="2" id="KW-0238">DNA-binding</keyword>
<evidence type="ECO:0000313" key="5">
    <source>
        <dbReference type="EMBL" id="AQZ49548.1"/>
    </source>
</evidence>
<reference evidence="5 6" key="1">
    <citation type="submission" date="2017-03" db="EMBL/GenBank/DDBJ databases">
        <title>Foreign affairs: Plasmid Transfer between Roseobacters and Rhizobia.</title>
        <authorList>
            <person name="Bartling P."/>
            <person name="Bunk B."/>
            <person name="Overmann J."/>
            <person name="Brinkmann H."/>
            <person name="Petersen J."/>
        </authorList>
    </citation>
    <scope>NUCLEOTIDE SEQUENCE [LARGE SCALE GENOMIC DNA]</scope>
    <source>
        <strain evidence="5 6">MACL11</strain>
    </source>
</reference>
<dbReference type="RefSeq" id="WP_210162221.1">
    <property type="nucleotide sequence ID" value="NZ_AQWH01000003.1"/>
</dbReference>
<dbReference type="PANTHER" id="PTHR30146">
    <property type="entry name" value="LACI-RELATED TRANSCRIPTIONAL REPRESSOR"/>
    <property type="match status" value="1"/>
</dbReference>
<dbReference type="SUPFAM" id="SSF53822">
    <property type="entry name" value="Periplasmic binding protein-like I"/>
    <property type="match status" value="1"/>
</dbReference>
<dbReference type="PROSITE" id="PS50932">
    <property type="entry name" value="HTH_LACI_2"/>
    <property type="match status" value="1"/>
</dbReference>
<sequence length="352" mass="37794">MEKKRHLSTMGDVARHAGVSPATVARVLYEPDKVGPEKQRRVREALKATGYRPNAVARGLRTKRSWTIGLIVVDGSLNPFFSQLSQAIRSEALARGYNVLMFQHGMKPEIEASAVVQLLQQRADAVIFSYGINASGLAPLLQAGVPVIQIEQEVCGGTDAVLIDPTSGIDQAIDHLQALGHRRIAFIGGAPDRYNRARVHGTSMEEDRLAAFSAAIARHGLDDDPALIRLGLYFPLTGDDPASEGRKMMRDLLGIERRPTAVLASSDILAAGALQALGEAGLSVPDDMSLIGFDNSIANLLTPPLSSVGRPLQAMGLAAIDLVVEAIENPDRKVRTLVYQTELVVRKSTATA</sequence>
<dbReference type="Pfam" id="PF13377">
    <property type="entry name" value="Peripla_BP_3"/>
    <property type="match status" value="1"/>
</dbReference>
<dbReference type="InterPro" id="IPR046335">
    <property type="entry name" value="LacI/GalR-like_sensor"/>
</dbReference>
<evidence type="ECO:0000313" key="6">
    <source>
        <dbReference type="Proteomes" id="UP000191135"/>
    </source>
</evidence>
<dbReference type="Pfam" id="PF00356">
    <property type="entry name" value="LacI"/>
    <property type="match status" value="1"/>
</dbReference>
<keyword evidence="3" id="KW-0804">Transcription</keyword>
<feature type="domain" description="HTH lacI-type" evidence="4">
    <location>
        <begin position="8"/>
        <end position="62"/>
    </location>
</feature>
<keyword evidence="6" id="KW-1185">Reference proteome</keyword>
<proteinExistence type="predicted"/>
<dbReference type="AlphaFoldDB" id="A0A1U9YVS8"/>
<dbReference type="CDD" id="cd06267">
    <property type="entry name" value="PBP1_LacI_sugar_binding-like"/>
    <property type="match status" value="1"/>
</dbReference>
<evidence type="ECO:0000256" key="3">
    <source>
        <dbReference type="ARBA" id="ARBA00023163"/>
    </source>
</evidence>
<dbReference type="Gene3D" id="3.40.50.2300">
    <property type="match status" value="2"/>
</dbReference>
<dbReference type="EMBL" id="CP020330">
    <property type="protein sequence ID" value="AQZ49548.1"/>
    <property type="molecule type" value="Genomic_DNA"/>
</dbReference>
<dbReference type="GO" id="GO:0003700">
    <property type="term" value="F:DNA-binding transcription factor activity"/>
    <property type="evidence" value="ECO:0007669"/>
    <property type="project" value="TreeGrafter"/>
</dbReference>
<dbReference type="Proteomes" id="UP000191135">
    <property type="component" value="Chromosome"/>
</dbReference>
<dbReference type="InterPro" id="IPR000843">
    <property type="entry name" value="HTH_LacI"/>
</dbReference>
<evidence type="ECO:0000259" key="4">
    <source>
        <dbReference type="PROSITE" id="PS50932"/>
    </source>
</evidence>
<evidence type="ECO:0000256" key="2">
    <source>
        <dbReference type="ARBA" id="ARBA00023125"/>
    </source>
</evidence>
<organism evidence="5 6">
    <name type="scientific">Martelella mediterranea DSM 17316</name>
    <dbReference type="NCBI Taxonomy" id="1122214"/>
    <lineage>
        <taxon>Bacteria</taxon>
        <taxon>Pseudomonadati</taxon>
        <taxon>Pseudomonadota</taxon>
        <taxon>Alphaproteobacteria</taxon>
        <taxon>Hyphomicrobiales</taxon>
        <taxon>Aurantimonadaceae</taxon>
        <taxon>Martelella</taxon>
    </lineage>
</organism>
<dbReference type="InterPro" id="IPR028082">
    <property type="entry name" value="Peripla_BP_I"/>
</dbReference>
<dbReference type="SUPFAM" id="SSF47413">
    <property type="entry name" value="lambda repressor-like DNA-binding domains"/>
    <property type="match status" value="1"/>
</dbReference>
<name>A0A1U9YVS8_9HYPH</name>
<dbReference type="eggNOG" id="COG1609">
    <property type="taxonomic scope" value="Bacteria"/>
</dbReference>
<dbReference type="GO" id="GO:0000976">
    <property type="term" value="F:transcription cis-regulatory region binding"/>
    <property type="evidence" value="ECO:0007669"/>
    <property type="project" value="TreeGrafter"/>
</dbReference>
<dbReference type="STRING" id="1122214.Mame_00165"/>